<dbReference type="Gene3D" id="1.10.1740.10">
    <property type="match status" value="1"/>
</dbReference>
<evidence type="ECO:0000259" key="7">
    <source>
        <dbReference type="Pfam" id="PF04542"/>
    </source>
</evidence>
<sequence length="807" mass="88511">MMKAPGRDLEALFATGASGGLPDRHLLAQFAATRDESAFGAIVVRHGPMVWGVCRRILRDPHDAEDAFQATFLVLARKAGSIARRERLAGWLYAVAHKTAVRARAMASRRRARERPVAEMPEPEAARDRDRDDLLAILDEELGRLPERFRMPVVLCDLEGRTQKDAASQLGCPPGTVSSRLSRGRAMLASRLTRRGVTLSAASLAASLVREAESASLPAGLIGATAWAASLFAAGGAAGTVPAGVLNLAGEVLRMMVLSRLKIAVPVLLALAGAGLIWNGIAGAGPQAQAPRPAQPPPAKATAPAPPKWAHMTSDTGFESWVRLEDGRNLWKSDEYAGVHDPASGTELFYQRGEPIVRRPEPVGVNPDGSRDVGYALDRAGVRPLDPAEIRRRTAPEGRRIVGGNFASDAEVADLDGRRCLRIDMSRPDSLGKLRLAEQTWYDLETGRPVRRREILQLGEQSRYKREYRTTTIAYGGTGPADIYAVGVPAGTPIVDEETLNKVKLPPTLQQAFEGAAECIERLPRSLRIVDDGNYGLQLTYWSAPEGYLEASAANARGHDSPRIYDVGPPRSFFADHQASSKVEIPRALRTRPGRDLPADALAAWLPIDKSVNVHLNDGKTQYDLTRLVDGTGKRNQVRVHVLRGDSFDSLPKPIQETWGYAFDNRRNIEVVPAEPGTPQGRVTIKVEYPQIRRLYEADPEHGYAVARKVEWSGLDGARMRFRTDSKAVRWAQLPGGIWYASEWTQLHHLDRFDASGKPEAEQQADSTRTRRVVITPMDPERFPPDIFDGQKFLDAARKEGAKIQVD</sequence>
<gene>
    <name evidence="9" type="primary">sigE_18</name>
    <name evidence="9" type="ORF">OJF2_10640</name>
</gene>
<dbReference type="Gene3D" id="1.10.10.10">
    <property type="entry name" value="Winged helix-like DNA-binding domain superfamily/Winged helix DNA-binding domain"/>
    <property type="match status" value="1"/>
</dbReference>
<evidence type="ECO:0000256" key="2">
    <source>
        <dbReference type="ARBA" id="ARBA00023015"/>
    </source>
</evidence>
<keyword evidence="6" id="KW-0472">Membrane</keyword>
<dbReference type="KEGG" id="agv:OJF2_10640"/>
<keyword evidence="4" id="KW-0804">Transcription</keyword>
<dbReference type="InterPro" id="IPR013324">
    <property type="entry name" value="RNA_pol_sigma_r3/r4-like"/>
</dbReference>
<evidence type="ECO:0000259" key="8">
    <source>
        <dbReference type="Pfam" id="PF08281"/>
    </source>
</evidence>
<dbReference type="OrthoDB" id="9785675at2"/>
<dbReference type="Proteomes" id="UP000324233">
    <property type="component" value="Chromosome"/>
</dbReference>
<dbReference type="PANTHER" id="PTHR43133">
    <property type="entry name" value="RNA POLYMERASE ECF-TYPE SIGMA FACTO"/>
    <property type="match status" value="1"/>
</dbReference>
<evidence type="ECO:0000256" key="1">
    <source>
        <dbReference type="ARBA" id="ARBA00010641"/>
    </source>
</evidence>
<dbReference type="SUPFAM" id="SSF88946">
    <property type="entry name" value="Sigma2 domain of RNA polymerase sigma factors"/>
    <property type="match status" value="1"/>
</dbReference>
<dbReference type="GO" id="GO:0003677">
    <property type="term" value="F:DNA binding"/>
    <property type="evidence" value="ECO:0007669"/>
    <property type="project" value="InterPro"/>
</dbReference>
<dbReference type="InterPro" id="IPR013249">
    <property type="entry name" value="RNA_pol_sigma70_r4_t2"/>
</dbReference>
<dbReference type="EMBL" id="CP042997">
    <property type="protein sequence ID" value="QEH32587.1"/>
    <property type="molecule type" value="Genomic_DNA"/>
</dbReference>
<dbReference type="InterPro" id="IPR039425">
    <property type="entry name" value="RNA_pol_sigma-70-like"/>
</dbReference>
<evidence type="ECO:0000256" key="5">
    <source>
        <dbReference type="SAM" id="MobiDB-lite"/>
    </source>
</evidence>
<keyword evidence="3" id="KW-0731">Sigma factor</keyword>
<keyword evidence="6" id="KW-1133">Transmembrane helix</keyword>
<feature type="region of interest" description="Disordered" evidence="5">
    <location>
        <begin position="285"/>
        <end position="312"/>
    </location>
</feature>
<evidence type="ECO:0000313" key="9">
    <source>
        <dbReference type="EMBL" id="QEH32587.1"/>
    </source>
</evidence>
<accession>A0A5B9VXA4</accession>
<dbReference type="CDD" id="cd06171">
    <property type="entry name" value="Sigma70_r4"/>
    <property type="match status" value="1"/>
</dbReference>
<dbReference type="InterPro" id="IPR036388">
    <property type="entry name" value="WH-like_DNA-bd_sf"/>
</dbReference>
<evidence type="ECO:0000256" key="6">
    <source>
        <dbReference type="SAM" id="Phobius"/>
    </source>
</evidence>
<feature type="domain" description="RNA polymerase sigma factor 70 region 4 type 2" evidence="8">
    <location>
        <begin position="137"/>
        <end position="188"/>
    </location>
</feature>
<comment type="similarity">
    <text evidence="1">Belongs to the sigma-70 factor family. ECF subfamily.</text>
</comment>
<reference evidence="9 10" key="1">
    <citation type="submission" date="2019-08" db="EMBL/GenBank/DDBJ databases">
        <title>Deep-cultivation of Planctomycetes and their phenomic and genomic characterization uncovers novel biology.</title>
        <authorList>
            <person name="Wiegand S."/>
            <person name="Jogler M."/>
            <person name="Boedeker C."/>
            <person name="Pinto D."/>
            <person name="Vollmers J."/>
            <person name="Rivas-Marin E."/>
            <person name="Kohn T."/>
            <person name="Peeters S.H."/>
            <person name="Heuer A."/>
            <person name="Rast P."/>
            <person name="Oberbeckmann S."/>
            <person name="Bunk B."/>
            <person name="Jeske O."/>
            <person name="Meyerdierks A."/>
            <person name="Storesund J.E."/>
            <person name="Kallscheuer N."/>
            <person name="Luecker S."/>
            <person name="Lage O.M."/>
            <person name="Pohl T."/>
            <person name="Merkel B.J."/>
            <person name="Hornburger P."/>
            <person name="Mueller R.-W."/>
            <person name="Bruemmer F."/>
            <person name="Labrenz M."/>
            <person name="Spormann A.M."/>
            <person name="Op den Camp H."/>
            <person name="Overmann J."/>
            <person name="Amann R."/>
            <person name="Jetten M.S.M."/>
            <person name="Mascher T."/>
            <person name="Medema M.H."/>
            <person name="Devos D.P."/>
            <person name="Kaster A.-K."/>
            <person name="Ovreas L."/>
            <person name="Rohde M."/>
            <person name="Galperin M.Y."/>
            <person name="Jogler C."/>
        </authorList>
    </citation>
    <scope>NUCLEOTIDE SEQUENCE [LARGE SCALE GENOMIC DNA]</scope>
    <source>
        <strain evidence="9 10">OJF2</strain>
    </source>
</reference>
<evidence type="ECO:0000256" key="4">
    <source>
        <dbReference type="ARBA" id="ARBA00023163"/>
    </source>
</evidence>
<dbReference type="NCBIfam" id="TIGR02937">
    <property type="entry name" value="sigma70-ECF"/>
    <property type="match status" value="1"/>
</dbReference>
<dbReference type="InterPro" id="IPR007627">
    <property type="entry name" value="RNA_pol_sigma70_r2"/>
</dbReference>
<dbReference type="Pfam" id="PF08281">
    <property type="entry name" value="Sigma70_r4_2"/>
    <property type="match status" value="1"/>
</dbReference>
<organism evidence="9 10">
    <name type="scientific">Aquisphaera giovannonii</name>
    <dbReference type="NCBI Taxonomy" id="406548"/>
    <lineage>
        <taxon>Bacteria</taxon>
        <taxon>Pseudomonadati</taxon>
        <taxon>Planctomycetota</taxon>
        <taxon>Planctomycetia</taxon>
        <taxon>Isosphaerales</taxon>
        <taxon>Isosphaeraceae</taxon>
        <taxon>Aquisphaera</taxon>
    </lineage>
</organism>
<evidence type="ECO:0000256" key="3">
    <source>
        <dbReference type="ARBA" id="ARBA00023082"/>
    </source>
</evidence>
<name>A0A5B9VXA4_9BACT</name>
<protein>
    <submittedName>
        <fullName evidence="9">ECF RNA polymerase sigma factor SigE</fullName>
    </submittedName>
</protein>
<keyword evidence="10" id="KW-1185">Reference proteome</keyword>
<dbReference type="AlphaFoldDB" id="A0A5B9VXA4"/>
<dbReference type="InterPro" id="IPR013325">
    <property type="entry name" value="RNA_pol_sigma_r2"/>
</dbReference>
<feature type="transmembrane region" description="Helical" evidence="6">
    <location>
        <begin position="261"/>
        <end position="281"/>
    </location>
</feature>
<dbReference type="PANTHER" id="PTHR43133:SF51">
    <property type="entry name" value="RNA POLYMERASE SIGMA FACTOR"/>
    <property type="match status" value="1"/>
</dbReference>
<dbReference type="GO" id="GO:0016987">
    <property type="term" value="F:sigma factor activity"/>
    <property type="evidence" value="ECO:0007669"/>
    <property type="project" value="UniProtKB-KW"/>
</dbReference>
<feature type="domain" description="RNA polymerase sigma-70 region 2" evidence="7">
    <location>
        <begin position="43"/>
        <end position="109"/>
    </location>
</feature>
<dbReference type="GO" id="GO:0006352">
    <property type="term" value="P:DNA-templated transcription initiation"/>
    <property type="evidence" value="ECO:0007669"/>
    <property type="project" value="InterPro"/>
</dbReference>
<evidence type="ECO:0000313" key="10">
    <source>
        <dbReference type="Proteomes" id="UP000324233"/>
    </source>
</evidence>
<feature type="compositionally biased region" description="Pro residues" evidence="5">
    <location>
        <begin position="293"/>
        <end position="307"/>
    </location>
</feature>
<keyword evidence="2" id="KW-0805">Transcription regulation</keyword>
<dbReference type="Pfam" id="PF04542">
    <property type="entry name" value="Sigma70_r2"/>
    <property type="match status" value="1"/>
</dbReference>
<keyword evidence="6" id="KW-0812">Transmembrane</keyword>
<dbReference type="SUPFAM" id="SSF88659">
    <property type="entry name" value="Sigma3 and sigma4 domains of RNA polymerase sigma factors"/>
    <property type="match status" value="1"/>
</dbReference>
<dbReference type="InterPro" id="IPR014284">
    <property type="entry name" value="RNA_pol_sigma-70_dom"/>
</dbReference>
<feature type="transmembrane region" description="Helical" evidence="6">
    <location>
        <begin position="221"/>
        <end position="249"/>
    </location>
</feature>
<dbReference type="RefSeq" id="WP_148591884.1">
    <property type="nucleotide sequence ID" value="NZ_CP042997.1"/>
</dbReference>
<proteinExistence type="inferred from homology"/>